<accession>A0A933RY78</accession>
<comment type="similarity">
    <text evidence="1">Belongs to the UPF0065 (bug) family.</text>
</comment>
<dbReference type="Gene3D" id="3.40.190.10">
    <property type="entry name" value="Periplasmic binding protein-like II"/>
    <property type="match status" value="1"/>
</dbReference>
<evidence type="ECO:0000256" key="1">
    <source>
        <dbReference type="ARBA" id="ARBA00006987"/>
    </source>
</evidence>
<proteinExistence type="inferred from homology"/>
<dbReference type="PIRSF" id="PIRSF017082">
    <property type="entry name" value="YflP"/>
    <property type="match status" value="1"/>
</dbReference>
<dbReference type="PANTHER" id="PTHR42928:SF5">
    <property type="entry name" value="BLR1237 PROTEIN"/>
    <property type="match status" value="1"/>
</dbReference>
<dbReference type="InterPro" id="IPR042100">
    <property type="entry name" value="Bug_dom1"/>
</dbReference>
<dbReference type="EMBL" id="JACRJB010000024">
    <property type="protein sequence ID" value="MBI5129554.1"/>
    <property type="molecule type" value="Genomic_DNA"/>
</dbReference>
<reference evidence="2" key="1">
    <citation type="submission" date="2020-07" db="EMBL/GenBank/DDBJ databases">
        <title>Huge and variable diversity of episymbiotic CPR bacteria and DPANN archaea in groundwater ecosystems.</title>
        <authorList>
            <person name="He C.Y."/>
            <person name="Keren R."/>
            <person name="Whittaker M."/>
            <person name="Farag I.F."/>
            <person name="Doudna J."/>
            <person name="Cate J.H.D."/>
            <person name="Banfield J.F."/>
        </authorList>
    </citation>
    <scope>NUCLEOTIDE SEQUENCE</scope>
    <source>
        <strain evidence="2">NC_groundwater_1818_Pr3_B-0.1um_66_35</strain>
    </source>
</reference>
<dbReference type="PANTHER" id="PTHR42928">
    <property type="entry name" value="TRICARBOXYLATE-BINDING PROTEIN"/>
    <property type="match status" value="1"/>
</dbReference>
<dbReference type="AlphaFoldDB" id="A0A933RY78"/>
<evidence type="ECO:0000313" key="3">
    <source>
        <dbReference type="Proteomes" id="UP000782519"/>
    </source>
</evidence>
<protein>
    <submittedName>
        <fullName evidence="2">Tripartite tricarboxylate transporter substrate binding protein BugD</fullName>
    </submittedName>
</protein>
<comment type="caution">
    <text evidence="2">The sequence shown here is derived from an EMBL/GenBank/DDBJ whole genome shotgun (WGS) entry which is preliminary data.</text>
</comment>
<gene>
    <name evidence="2" type="ORF">HZA66_08935</name>
</gene>
<name>A0A933RY78_RHOPL</name>
<dbReference type="Gene3D" id="3.40.190.150">
    <property type="entry name" value="Bordetella uptake gene, domain 1"/>
    <property type="match status" value="1"/>
</dbReference>
<dbReference type="Pfam" id="PF03401">
    <property type="entry name" value="TctC"/>
    <property type="match status" value="1"/>
</dbReference>
<sequence length="337" mass="35220">MLFAARATAFLRVAAVIGFACAMLVLLPASHVVGQGQAGYPSRPITLIVPFAKGGPTDTVARIVSVEMAKTLGQPIVIENVVGAGGTLATRRVAQAAPDGYTLMVGHMGTHAAAVALYPKLGYRPDTDFAPIALLTKMPMLLLARREFPASDFTEFVAYVRGHTHVLNMAHAGVGSVSYASCMLLNHLLGIDPTGVPFNGTAPAMDALVAGEVDYMCDQIVNAVLPLRTNVVRAYVIASSDRDAAVPTVPTAAEAGLPAFQVEAWNALFAPKGTPAPIVEALNAAVVRALDQPDVRGPLIGLGGVVPPADQRTPQALAALVATELQRWGQVLKRSHN</sequence>
<organism evidence="2 3">
    <name type="scientific">Rhodopseudomonas palustris</name>
    <dbReference type="NCBI Taxonomy" id="1076"/>
    <lineage>
        <taxon>Bacteria</taxon>
        <taxon>Pseudomonadati</taxon>
        <taxon>Pseudomonadota</taxon>
        <taxon>Alphaproteobacteria</taxon>
        <taxon>Hyphomicrobiales</taxon>
        <taxon>Nitrobacteraceae</taxon>
        <taxon>Rhodopseudomonas</taxon>
    </lineage>
</organism>
<dbReference type="SUPFAM" id="SSF53850">
    <property type="entry name" value="Periplasmic binding protein-like II"/>
    <property type="match status" value="1"/>
</dbReference>
<dbReference type="Proteomes" id="UP000782519">
    <property type="component" value="Unassembled WGS sequence"/>
</dbReference>
<evidence type="ECO:0000313" key="2">
    <source>
        <dbReference type="EMBL" id="MBI5129554.1"/>
    </source>
</evidence>
<dbReference type="InterPro" id="IPR005064">
    <property type="entry name" value="BUG"/>
</dbReference>